<dbReference type="AlphaFoldDB" id="A0A956SG95"/>
<dbReference type="GO" id="GO:0016020">
    <property type="term" value="C:membrane"/>
    <property type="evidence" value="ECO:0007669"/>
    <property type="project" value="UniProtKB-SubCell"/>
</dbReference>
<reference evidence="4" key="2">
    <citation type="journal article" date="2021" name="Microbiome">
        <title>Successional dynamics and alternative stable states in a saline activated sludge microbial community over 9 years.</title>
        <authorList>
            <person name="Wang Y."/>
            <person name="Ye J."/>
            <person name="Ju F."/>
            <person name="Liu L."/>
            <person name="Boyd J.A."/>
            <person name="Deng Y."/>
            <person name="Parks D.H."/>
            <person name="Jiang X."/>
            <person name="Yin X."/>
            <person name="Woodcroft B.J."/>
            <person name="Tyson G.W."/>
            <person name="Hugenholtz P."/>
            <person name="Polz M.F."/>
            <person name="Zhang T."/>
        </authorList>
    </citation>
    <scope>NUCLEOTIDE SEQUENCE</scope>
    <source>
        <strain evidence="4">HKST-UBA02</strain>
    </source>
</reference>
<evidence type="ECO:0000259" key="3">
    <source>
        <dbReference type="Pfam" id="PF00144"/>
    </source>
</evidence>
<dbReference type="PANTHER" id="PTHR46825">
    <property type="entry name" value="D-ALANYL-D-ALANINE-CARBOXYPEPTIDASE/ENDOPEPTIDASE AMPH"/>
    <property type="match status" value="1"/>
</dbReference>
<dbReference type="EMBL" id="JAGQHS010000399">
    <property type="protein sequence ID" value="MCA9759577.1"/>
    <property type="molecule type" value="Genomic_DNA"/>
</dbReference>
<keyword evidence="2" id="KW-0472">Membrane</keyword>
<dbReference type="Pfam" id="PF00144">
    <property type="entry name" value="Beta-lactamase"/>
    <property type="match status" value="1"/>
</dbReference>
<sequence>MIETLHARIARVAKETQFSGAVRASVPGEETVTAAFGLADRTHDVPNRIDTRFGIASGTKLLTALGIAALVEDGELDFASRLRDVSSWEMPGLDPEVTIDYLLTHQSGVYDYYDEDEVDSSEFVLEIPPYRLLRPSDYLPMLFRGDPKFSPGERFSYSNGGYVLLGIVIEELTGDFHRFLESRILAPAGMTSSGFFRFDRLPRNTASGYVDAEDGWNTNIYDLPRIGGPDGGAFVSVADMESLWRSILTGQLLSETMVRNCLSRVAHVDGPQHYGRGVWIREDDPGQPVLYVVGADAGVSFRSSCYGDDTIVTVVSNTSDGAWPLSREIDQWVREVVPPEGRSFALGLGQGLV</sequence>
<comment type="subcellular location">
    <subcellularLocation>
        <location evidence="1">Membrane</location>
    </subcellularLocation>
</comment>
<dbReference type="Proteomes" id="UP000739538">
    <property type="component" value="Unassembled WGS sequence"/>
</dbReference>
<dbReference type="InterPro" id="IPR012338">
    <property type="entry name" value="Beta-lactam/transpept-like"/>
</dbReference>
<organism evidence="4 5">
    <name type="scientific">Eiseniibacteriota bacterium</name>
    <dbReference type="NCBI Taxonomy" id="2212470"/>
    <lineage>
        <taxon>Bacteria</taxon>
        <taxon>Candidatus Eiseniibacteriota</taxon>
    </lineage>
</organism>
<accession>A0A956SG95</accession>
<reference evidence="4" key="1">
    <citation type="submission" date="2020-04" db="EMBL/GenBank/DDBJ databases">
        <authorList>
            <person name="Zhang T."/>
        </authorList>
    </citation>
    <scope>NUCLEOTIDE SEQUENCE</scope>
    <source>
        <strain evidence="4">HKST-UBA02</strain>
    </source>
</reference>
<evidence type="ECO:0000313" key="4">
    <source>
        <dbReference type="EMBL" id="MCA9759577.1"/>
    </source>
</evidence>
<dbReference type="SUPFAM" id="SSF56601">
    <property type="entry name" value="beta-lactamase/transpeptidase-like"/>
    <property type="match status" value="1"/>
</dbReference>
<comment type="caution">
    <text evidence="4">The sequence shown here is derived from an EMBL/GenBank/DDBJ whole genome shotgun (WGS) entry which is preliminary data.</text>
</comment>
<evidence type="ECO:0000256" key="2">
    <source>
        <dbReference type="ARBA" id="ARBA00023136"/>
    </source>
</evidence>
<dbReference type="InterPro" id="IPR050491">
    <property type="entry name" value="AmpC-like"/>
</dbReference>
<protein>
    <submittedName>
        <fullName evidence="4">Beta-lactamase family protein</fullName>
    </submittedName>
</protein>
<dbReference type="InterPro" id="IPR001466">
    <property type="entry name" value="Beta-lactam-related"/>
</dbReference>
<feature type="domain" description="Beta-lactamase-related" evidence="3">
    <location>
        <begin position="9"/>
        <end position="322"/>
    </location>
</feature>
<evidence type="ECO:0000256" key="1">
    <source>
        <dbReference type="ARBA" id="ARBA00004370"/>
    </source>
</evidence>
<evidence type="ECO:0000313" key="5">
    <source>
        <dbReference type="Proteomes" id="UP000739538"/>
    </source>
</evidence>
<dbReference type="Gene3D" id="3.40.710.10">
    <property type="entry name" value="DD-peptidase/beta-lactamase superfamily"/>
    <property type="match status" value="1"/>
</dbReference>
<proteinExistence type="predicted"/>
<gene>
    <name evidence="4" type="ORF">KDA27_27525</name>
</gene>
<dbReference type="PANTHER" id="PTHR46825:SF11">
    <property type="entry name" value="PENICILLIN-BINDING PROTEIN 4"/>
    <property type="match status" value="1"/>
</dbReference>
<name>A0A956SG95_UNCEI</name>